<organism evidence="4 5">
    <name type="scientific">Stylosanthes scabra</name>
    <dbReference type="NCBI Taxonomy" id="79078"/>
    <lineage>
        <taxon>Eukaryota</taxon>
        <taxon>Viridiplantae</taxon>
        <taxon>Streptophyta</taxon>
        <taxon>Embryophyta</taxon>
        <taxon>Tracheophyta</taxon>
        <taxon>Spermatophyta</taxon>
        <taxon>Magnoliopsida</taxon>
        <taxon>eudicotyledons</taxon>
        <taxon>Gunneridae</taxon>
        <taxon>Pentapetalae</taxon>
        <taxon>rosids</taxon>
        <taxon>fabids</taxon>
        <taxon>Fabales</taxon>
        <taxon>Fabaceae</taxon>
        <taxon>Papilionoideae</taxon>
        <taxon>50 kb inversion clade</taxon>
        <taxon>dalbergioids sensu lato</taxon>
        <taxon>Dalbergieae</taxon>
        <taxon>Pterocarpus clade</taxon>
        <taxon>Stylosanthes</taxon>
    </lineage>
</organism>
<feature type="domain" description="F-box" evidence="3">
    <location>
        <begin position="23"/>
        <end position="63"/>
    </location>
</feature>
<accession>A0ABU6XGG2</accession>
<dbReference type="CDD" id="cd22152">
    <property type="entry name" value="F-box_AtAFR-like"/>
    <property type="match status" value="1"/>
</dbReference>
<dbReference type="Proteomes" id="UP001341840">
    <property type="component" value="Unassembled WGS sequence"/>
</dbReference>
<keyword evidence="1" id="KW-0880">Kelch repeat</keyword>
<name>A0ABU6XGG2_9FABA</name>
<gene>
    <name evidence="4" type="ORF">PIB30_042230</name>
</gene>
<evidence type="ECO:0000259" key="3">
    <source>
        <dbReference type="SMART" id="SM00256"/>
    </source>
</evidence>
<dbReference type="Gene3D" id="2.120.10.80">
    <property type="entry name" value="Kelch-type beta propeller"/>
    <property type="match status" value="1"/>
</dbReference>
<dbReference type="SUPFAM" id="SSF117281">
    <property type="entry name" value="Kelch motif"/>
    <property type="match status" value="1"/>
</dbReference>
<comment type="caution">
    <text evidence="4">The sequence shown here is derived from an EMBL/GenBank/DDBJ whole genome shotgun (WGS) entry which is preliminary data.</text>
</comment>
<dbReference type="SUPFAM" id="SSF81383">
    <property type="entry name" value="F-box domain"/>
    <property type="match status" value="1"/>
</dbReference>
<evidence type="ECO:0000313" key="4">
    <source>
        <dbReference type="EMBL" id="MED6195905.1"/>
    </source>
</evidence>
<dbReference type="EMBL" id="JASCZI010211687">
    <property type="protein sequence ID" value="MED6195905.1"/>
    <property type="molecule type" value="Genomic_DNA"/>
</dbReference>
<reference evidence="4 5" key="1">
    <citation type="journal article" date="2023" name="Plants (Basel)">
        <title>Bridging the Gap: Combining Genomics and Transcriptomics Approaches to Understand Stylosanthes scabra, an Orphan Legume from the Brazilian Caatinga.</title>
        <authorList>
            <person name="Ferreira-Neto J.R.C."/>
            <person name="da Silva M.D."/>
            <person name="Binneck E."/>
            <person name="de Melo N.F."/>
            <person name="da Silva R.H."/>
            <person name="de Melo A.L.T.M."/>
            <person name="Pandolfi V."/>
            <person name="Bustamante F.O."/>
            <person name="Brasileiro-Vidal A.C."/>
            <person name="Benko-Iseppon A.M."/>
        </authorList>
    </citation>
    <scope>NUCLEOTIDE SEQUENCE [LARGE SCALE GENOMIC DNA]</scope>
    <source>
        <tissue evidence="4">Leaves</tissue>
    </source>
</reference>
<evidence type="ECO:0000313" key="5">
    <source>
        <dbReference type="Proteomes" id="UP001341840"/>
    </source>
</evidence>
<dbReference type="Pfam" id="PF00646">
    <property type="entry name" value="F-box"/>
    <property type="match status" value="1"/>
</dbReference>
<evidence type="ECO:0000256" key="2">
    <source>
        <dbReference type="ARBA" id="ARBA00022737"/>
    </source>
</evidence>
<dbReference type="PANTHER" id="PTHR46344:SF4">
    <property type="entry name" value="OS07G0153400 PROTEIN"/>
    <property type="match status" value="1"/>
</dbReference>
<sequence length="324" mass="36197">MAVLQTMNTNNNDIIEEPLIPGLPNEIAELCLLHLPYPYQSIARSVSSSWNKAITSPSFQQCKKTHSRPYIFLFSSHKLTRNFYCHLLDHRSSSVCFTLLPPITGAMRFGGLVSPASEPDPFFAEERENGRIVTVHGGASLCARIYDAESDTWRNGGRVEVEKEVACFEAVENEGKVFVTEGWRWPFTVIPRGWVYDTRSDTWQEMGIGMREGWSGVAVAVGGRVFMIPEYGDGEVKVYEERSDTWQRVRGEGFPRGKVRRPLKAKGLDGKMYVAGCGLKVAVGSVVSRVNDSDCVELELKWEVVEAGEGFGELEACHCQVLYA</sequence>
<dbReference type="InterPro" id="IPR015915">
    <property type="entry name" value="Kelch-typ_b-propeller"/>
</dbReference>
<dbReference type="InterPro" id="IPR036047">
    <property type="entry name" value="F-box-like_dom_sf"/>
</dbReference>
<keyword evidence="2" id="KW-0677">Repeat</keyword>
<protein>
    <recommendedName>
        <fullName evidence="3">F-box domain-containing protein</fullName>
    </recommendedName>
</protein>
<dbReference type="InterPro" id="IPR001810">
    <property type="entry name" value="F-box_dom"/>
</dbReference>
<dbReference type="SMART" id="SM00256">
    <property type="entry name" value="FBOX"/>
    <property type="match status" value="1"/>
</dbReference>
<dbReference type="PANTHER" id="PTHR46344">
    <property type="entry name" value="OS02G0202900 PROTEIN"/>
    <property type="match status" value="1"/>
</dbReference>
<evidence type="ECO:0000256" key="1">
    <source>
        <dbReference type="ARBA" id="ARBA00022441"/>
    </source>
</evidence>
<proteinExistence type="predicted"/>
<keyword evidence="5" id="KW-1185">Reference proteome</keyword>